<organism evidence="1 2">
    <name type="scientific">Eumeta variegata</name>
    <name type="common">Bagworm moth</name>
    <name type="synonym">Eumeta japonica</name>
    <dbReference type="NCBI Taxonomy" id="151549"/>
    <lineage>
        <taxon>Eukaryota</taxon>
        <taxon>Metazoa</taxon>
        <taxon>Ecdysozoa</taxon>
        <taxon>Arthropoda</taxon>
        <taxon>Hexapoda</taxon>
        <taxon>Insecta</taxon>
        <taxon>Pterygota</taxon>
        <taxon>Neoptera</taxon>
        <taxon>Endopterygota</taxon>
        <taxon>Lepidoptera</taxon>
        <taxon>Glossata</taxon>
        <taxon>Ditrysia</taxon>
        <taxon>Tineoidea</taxon>
        <taxon>Psychidae</taxon>
        <taxon>Oiketicinae</taxon>
        <taxon>Eumeta</taxon>
    </lineage>
</organism>
<keyword evidence="2" id="KW-1185">Reference proteome</keyword>
<dbReference type="Proteomes" id="UP000299102">
    <property type="component" value="Unassembled WGS sequence"/>
</dbReference>
<gene>
    <name evidence="1" type="ORF">EVAR_69716_1</name>
</gene>
<dbReference type="AlphaFoldDB" id="A0A4C2ACB4"/>
<reference evidence="1 2" key="1">
    <citation type="journal article" date="2019" name="Commun. Biol.">
        <title>The bagworm genome reveals a unique fibroin gene that provides high tensile strength.</title>
        <authorList>
            <person name="Kono N."/>
            <person name="Nakamura H."/>
            <person name="Ohtoshi R."/>
            <person name="Tomita M."/>
            <person name="Numata K."/>
            <person name="Arakawa K."/>
        </authorList>
    </citation>
    <scope>NUCLEOTIDE SEQUENCE [LARGE SCALE GENOMIC DNA]</scope>
</reference>
<evidence type="ECO:0000313" key="1">
    <source>
        <dbReference type="EMBL" id="GBP96839.1"/>
    </source>
</evidence>
<accession>A0A4C2ACB4</accession>
<protein>
    <submittedName>
        <fullName evidence="1">Uncharacterized protein</fullName>
    </submittedName>
</protein>
<comment type="caution">
    <text evidence="1">The sequence shown here is derived from an EMBL/GenBank/DDBJ whole genome shotgun (WGS) entry which is preliminary data.</text>
</comment>
<name>A0A4C2ACB4_EUMVA</name>
<evidence type="ECO:0000313" key="2">
    <source>
        <dbReference type="Proteomes" id="UP000299102"/>
    </source>
</evidence>
<sequence>MLVKDESSIRIDRLILKSNLGAVGSRIRRESGGVARARRGLAILWPAAADRPAWAKSSRRKPLLYSSSLRSSDTAIYTLAIRLGPRSNRIHVYVALKTKMFVSSGAIRVIRLRRLVCLAQRCLDWSHTDQKDIYTCSHLTTGDKRLIDRCGGRTCTGAHEITTLLSPSTVTSKSKVSAKQREILPRVTKNVRRGVPGVYDEFSANAELLIRPHENCKAFLTSMEVREREKERDRTKFTGPEQFYLVRDMMRCESSGNRVLCRVSSKLSERSCHRTGDSLHLRQKNLDLKPFMLIRYESATAIDCYHRVDIRDQNHVPPIR</sequence>
<dbReference type="EMBL" id="BGZK01002839">
    <property type="protein sequence ID" value="GBP96839.1"/>
    <property type="molecule type" value="Genomic_DNA"/>
</dbReference>
<proteinExistence type="predicted"/>